<organism evidence="2 3">
    <name type="scientific">Tanacetum coccineum</name>
    <dbReference type="NCBI Taxonomy" id="301880"/>
    <lineage>
        <taxon>Eukaryota</taxon>
        <taxon>Viridiplantae</taxon>
        <taxon>Streptophyta</taxon>
        <taxon>Embryophyta</taxon>
        <taxon>Tracheophyta</taxon>
        <taxon>Spermatophyta</taxon>
        <taxon>Magnoliopsida</taxon>
        <taxon>eudicotyledons</taxon>
        <taxon>Gunneridae</taxon>
        <taxon>Pentapetalae</taxon>
        <taxon>asterids</taxon>
        <taxon>campanulids</taxon>
        <taxon>Asterales</taxon>
        <taxon>Asteraceae</taxon>
        <taxon>Asteroideae</taxon>
        <taxon>Anthemideae</taxon>
        <taxon>Anthemidinae</taxon>
        <taxon>Tanacetum</taxon>
    </lineage>
</organism>
<reference evidence="2" key="1">
    <citation type="journal article" date="2022" name="Int. J. Mol. Sci.">
        <title>Draft Genome of Tanacetum Coccineum: Genomic Comparison of Closely Related Tanacetum-Family Plants.</title>
        <authorList>
            <person name="Yamashiro T."/>
            <person name="Shiraishi A."/>
            <person name="Nakayama K."/>
            <person name="Satake H."/>
        </authorList>
    </citation>
    <scope>NUCLEOTIDE SEQUENCE</scope>
</reference>
<evidence type="ECO:0000313" key="3">
    <source>
        <dbReference type="Proteomes" id="UP001151760"/>
    </source>
</evidence>
<feature type="region of interest" description="Disordered" evidence="1">
    <location>
        <begin position="170"/>
        <end position="243"/>
    </location>
</feature>
<protein>
    <submittedName>
        <fullName evidence="2">Uncharacterized protein</fullName>
    </submittedName>
</protein>
<feature type="compositionally biased region" description="Polar residues" evidence="1">
    <location>
        <begin position="204"/>
        <end position="224"/>
    </location>
</feature>
<dbReference type="EMBL" id="BQNB010008612">
    <property type="protein sequence ID" value="GJS51825.1"/>
    <property type="molecule type" value="Genomic_DNA"/>
</dbReference>
<proteinExistence type="predicted"/>
<name>A0ABQ4WG27_9ASTR</name>
<dbReference type="Proteomes" id="UP001151760">
    <property type="component" value="Unassembled WGS sequence"/>
</dbReference>
<sequence length="329" mass="37065">MQVGTVAASFRDYKKVWMTCKNLPFGKSLLALSGFIEIERSERCCCQKQKQGVIAQRTSKKVYACSRFQALQFLSFDSDSREFFSQTLLISWQCKKQTIVATSTTEAEYVAAVLLWASFVDSKSNVDYGGLLNFKNTKIVLKIHTNDNVVELFTKAFDVSRTLVNYSEVPIEPRTDTSPAHTSEVPIEPRTDSSPAHTSEVPIEQQTDPSPRPSPSTIILNSIPESAGGNLGGHSSSDKSLSGNEGEMTLQSVYDLCLSLCAQVEFCLSLYFFTTSVESRAKFLIKMPPKRTRNINDVYERIMARMDERLDQFVDQFSNRMNDMMNLRK</sequence>
<feature type="compositionally biased region" description="Polar residues" evidence="1">
    <location>
        <begin position="233"/>
        <end position="243"/>
    </location>
</feature>
<gene>
    <name evidence="2" type="ORF">Tco_0625187</name>
</gene>
<comment type="caution">
    <text evidence="2">The sequence shown here is derived from an EMBL/GenBank/DDBJ whole genome shotgun (WGS) entry which is preliminary data.</text>
</comment>
<reference evidence="2" key="2">
    <citation type="submission" date="2022-01" db="EMBL/GenBank/DDBJ databases">
        <authorList>
            <person name="Yamashiro T."/>
            <person name="Shiraishi A."/>
            <person name="Satake H."/>
            <person name="Nakayama K."/>
        </authorList>
    </citation>
    <scope>NUCLEOTIDE SEQUENCE</scope>
</reference>
<keyword evidence="3" id="KW-1185">Reference proteome</keyword>
<accession>A0ABQ4WG27</accession>
<evidence type="ECO:0000256" key="1">
    <source>
        <dbReference type="SAM" id="MobiDB-lite"/>
    </source>
</evidence>
<evidence type="ECO:0000313" key="2">
    <source>
        <dbReference type="EMBL" id="GJS51825.1"/>
    </source>
</evidence>